<dbReference type="InterPro" id="IPR009003">
    <property type="entry name" value="Peptidase_S1_PA"/>
</dbReference>
<dbReference type="Proteomes" id="UP000636709">
    <property type="component" value="Unassembled WGS sequence"/>
</dbReference>
<dbReference type="PANTHER" id="PTHR36141">
    <property type="entry name" value="OS08G0148500 PROTEIN"/>
    <property type="match status" value="1"/>
</dbReference>
<name>A0A835FJE2_9POAL</name>
<evidence type="ECO:0000313" key="2">
    <source>
        <dbReference type="Proteomes" id="UP000636709"/>
    </source>
</evidence>
<protein>
    <submittedName>
        <fullName evidence="1">Uncharacterized protein</fullName>
    </submittedName>
</protein>
<sequence length="91" mass="9984">MLSWPCCRNRTAVEGNVSHRGRDMDDISLQNPFNLTTKMAEVDITSDVGSSGAVLFDAWGEGVGMLHGGDKCFSYFISLDAIRQTLAQWGK</sequence>
<proteinExistence type="predicted"/>
<dbReference type="OrthoDB" id="677775at2759"/>
<comment type="caution">
    <text evidence="1">The sequence shown here is derived from an EMBL/GenBank/DDBJ whole genome shotgun (WGS) entry which is preliminary data.</text>
</comment>
<dbReference type="PANTHER" id="PTHR36141:SF6">
    <property type="entry name" value="SERINE PROTEASE"/>
    <property type="match status" value="1"/>
</dbReference>
<gene>
    <name evidence="1" type="ORF">HU200_009133</name>
</gene>
<dbReference type="SUPFAM" id="SSF50494">
    <property type="entry name" value="Trypsin-like serine proteases"/>
    <property type="match status" value="1"/>
</dbReference>
<keyword evidence="2" id="KW-1185">Reference proteome</keyword>
<accession>A0A835FJE2</accession>
<reference evidence="1" key="1">
    <citation type="submission" date="2020-07" db="EMBL/GenBank/DDBJ databases">
        <title>Genome sequence and genetic diversity analysis of an under-domesticated orphan crop, white fonio (Digitaria exilis).</title>
        <authorList>
            <person name="Bennetzen J.L."/>
            <person name="Chen S."/>
            <person name="Ma X."/>
            <person name="Wang X."/>
            <person name="Yssel A.E.J."/>
            <person name="Chaluvadi S.R."/>
            <person name="Johnson M."/>
            <person name="Gangashetty P."/>
            <person name="Hamidou F."/>
            <person name="Sanogo M.D."/>
            <person name="Zwaenepoel A."/>
            <person name="Wallace J."/>
            <person name="Van De Peer Y."/>
            <person name="Van Deynze A."/>
        </authorList>
    </citation>
    <scope>NUCLEOTIDE SEQUENCE</scope>
    <source>
        <tissue evidence="1">Leaves</tissue>
    </source>
</reference>
<evidence type="ECO:0000313" key="1">
    <source>
        <dbReference type="EMBL" id="KAF8762608.1"/>
    </source>
</evidence>
<organism evidence="1 2">
    <name type="scientific">Digitaria exilis</name>
    <dbReference type="NCBI Taxonomy" id="1010633"/>
    <lineage>
        <taxon>Eukaryota</taxon>
        <taxon>Viridiplantae</taxon>
        <taxon>Streptophyta</taxon>
        <taxon>Embryophyta</taxon>
        <taxon>Tracheophyta</taxon>
        <taxon>Spermatophyta</taxon>
        <taxon>Magnoliopsida</taxon>
        <taxon>Liliopsida</taxon>
        <taxon>Poales</taxon>
        <taxon>Poaceae</taxon>
        <taxon>PACMAD clade</taxon>
        <taxon>Panicoideae</taxon>
        <taxon>Panicodae</taxon>
        <taxon>Paniceae</taxon>
        <taxon>Anthephorinae</taxon>
        <taxon>Digitaria</taxon>
    </lineage>
</organism>
<dbReference type="EMBL" id="JACEFO010000618">
    <property type="protein sequence ID" value="KAF8762608.1"/>
    <property type="molecule type" value="Genomic_DNA"/>
</dbReference>
<dbReference type="AlphaFoldDB" id="A0A835FJE2"/>